<name>A0A7J6EJI1_CANSA</name>
<evidence type="ECO:0000313" key="2">
    <source>
        <dbReference type="Proteomes" id="UP000583929"/>
    </source>
</evidence>
<reference evidence="1 2" key="1">
    <citation type="journal article" date="2020" name="bioRxiv">
        <title>Sequence and annotation of 42 cannabis genomes reveals extensive copy number variation in cannabinoid synthesis and pathogen resistance genes.</title>
        <authorList>
            <person name="Mckernan K.J."/>
            <person name="Helbert Y."/>
            <person name="Kane L.T."/>
            <person name="Ebling H."/>
            <person name="Zhang L."/>
            <person name="Liu B."/>
            <person name="Eaton Z."/>
            <person name="Mclaughlin S."/>
            <person name="Kingan S."/>
            <person name="Baybayan P."/>
            <person name="Concepcion G."/>
            <person name="Jordan M."/>
            <person name="Riva A."/>
            <person name="Barbazuk W."/>
            <person name="Harkins T."/>
        </authorList>
    </citation>
    <scope>NUCLEOTIDE SEQUENCE [LARGE SCALE GENOMIC DNA]</scope>
    <source>
        <strain evidence="2">cv. Jamaican Lion 4</strain>
        <tissue evidence="1">Leaf</tissue>
    </source>
</reference>
<sequence length="96" mass="10859">MEVMSSGSQSDGDDRDFKMVTYVKGLYDLNDSFDDPVSPEIEANFNFSDFGSNGWSYWWWRGALVGWQRFSAGCSSSGPDPYSKCERTTTVLEQDL</sequence>
<dbReference type="AlphaFoldDB" id="A0A7J6EJI1"/>
<gene>
    <name evidence="1" type="ORF">G4B88_019983</name>
</gene>
<keyword evidence="2" id="KW-1185">Reference proteome</keyword>
<dbReference type="EMBL" id="JAATIQ010000380">
    <property type="protein sequence ID" value="KAF4358607.1"/>
    <property type="molecule type" value="Genomic_DNA"/>
</dbReference>
<proteinExistence type="predicted"/>
<evidence type="ECO:0000313" key="1">
    <source>
        <dbReference type="EMBL" id="KAF4358607.1"/>
    </source>
</evidence>
<protein>
    <submittedName>
        <fullName evidence="1">Uncharacterized protein</fullName>
    </submittedName>
</protein>
<organism evidence="1 2">
    <name type="scientific">Cannabis sativa</name>
    <name type="common">Hemp</name>
    <name type="synonym">Marijuana</name>
    <dbReference type="NCBI Taxonomy" id="3483"/>
    <lineage>
        <taxon>Eukaryota</taxon>
        <taxon>Viridiplantae</taxon>
        <taxon>Streptophyta</taxon>
        <taxon>Embryophyta</taxon>
        <taxon>Tracheophyta</taxon>
        <taxon>Spermatophyta</taxon>
        <taxon>Magnoliopsida</taxon>
        <taxon>eudicotyledons</taxon>
        <taxon>Gunneridae</taxon>
        <taxon>Pentapetalae</taxon>
        <taxon>rosids</taxon>
        <taxon>fabids</taxon>
        <taxon>Rosales</taxon>
        <taxon>Cannabaceae</taxon>
        <taxon>Cannabis</taxon>
    </lineage>
</organism>
<dbReference type="Proteomes" id="UP000583929">
    <property type="component" value="Unassembled WGS sequence"/>
</dbReference>
<comment type="caution">
    <text evidence="1">The sequence shown here is derived from an EMBL/GenBank/DDBJ whole genome shotgun (WGS) entry which is preliminary data.</text>
</comment>
<accession>A0A7J6EJI1</accession>